<dbReference type="PANTHER" id="PTHR40469:SF2">
    <property type="entry name" value="GALACTOSE-BINDING DOMAIN-LIKE SUPERFAMILY PROTEIN"/>
    <property type="match status" value="1"/>
</dbReference>
<dbReference type="Gene3D" id="3.40.50.880">
    <property type="match status" value="1"/>
</dbReference>
<dbReference type="InterPro" id="IPR029010">
    <property type="entry name" value="ThuA-like"/>
</dbReference>
<accession>A0A163Q1K4</accession>
<organism evidence="2">
    <name type="scientific">Oerskovia enterophila</name>
    <dbReference type="NCBI Taxonomy" id="43678"/>
    <lineage>
        <taxon>Bacteria</taxon>
        <taxon>Bacillati</taxon>
        <taxon>Actinomycetota</taxon>
        <taxon>Actinomycetes</taxon>
        <taxon>Micrococcales</taxon>
        <taxon>Cellulomonadaceae</taxon>
        <taxon>Oerskovia</taxon>
    </lineage>
</organism>
<dbReference type="EMBL" id="LRIE01000084">
    <property type="protein sequence ID" value="KZM33715.1"/>
    <property type="molecule type" value="Genomic_DNA"/>
</dbReference>
<dbReference type="RefSeq" id="WP_068709988.1">
    <property type="nucleotide sequence ID" value="NZ_LRIE01000084.1"/>
</dbReference>
<reference evidence="2" key="1">
    <citation type="submission" date="2016-01" db="EMBL/GenBank/DDBJ databases">
        <title>Genome sequence of Oerskovia enterophila VJag, an agar and cellulose degrading bacterium.</title>
        <authorList>
            <person name="Poehlein A."/>
            <person name="Jag V."/>
            <person name="Bengelsdorf F."/>
            <person name="Duerre P."/>
            <person name="Daniel R."/>
        </authorList>
    </citation>
    <scope>NUCLEOTIDE SEQUENCE [LARGE SCALE GENOMIC DNA]</scope>
    <source>
        <strain evidence="2">VJag</strain>
    </source>
</reference>
<dbReference type="AlphaFoldDB" id="A0A163Q1K4"/>
<dbReference type="Pfam" id="PF06283">
    <property type="entry name" value="ThuA"/>
    <property type="match status" value="1"/>
</dbReference>
<evidence type="ECO:0000313" key="2">
    <source>
        <dbReference type="EMBL" id="KZM33715.1"/>
    </source>
</evidence>
<evidence type="ECO:0000259" key="1">
    <source>
        <dbReference type="Pfam" id="PF06283"/>
    </source>
</evidence>
<sequence>MRLSRPLRALVVVDGTDLHHDLLGASSALRDIVLEGGVVADRAVGADRFVDPLPVTAEADVYVLYRSSTHLAPEQQAALSAAVAAGKGLVVLHSSNLFGFEEGGIDADQVAYELVGSRYVSHGDAGSEGTYTVRVRGEHPVTTHMADFVIEDEYYVIECRDDVTVLADRTTPEGGTQPIVYVREHGEGRVVYVALGHDMRAWGSPHFRQVVRQAVLWAGGVGLDAVASWSTRFPLGNGRFIGPDGGAPA</sequence>
<feature type="domain" description="ThuA-like" evidence="1">
    <location>
        <begin position="9"/>
        <end position="218"/>
    </location>
</feature>
<protein>
    <submittedName>
        <fullName evidence="2">Trehalose utilization</fullName>
    </submittedName>
</protein>
<name>A0A163Q1K4_9CELL</name>
<dbReference type="PATRIC" id="fig|43678.3.peg.3718"/>
<dbReference type="PANTHER" id="PTHR40469">
    <property type="entry name" value="SECRETED GLYCOSYL HYDROLASE"/>
    <property type="match status" value="1"/>
</dbReference>
<dbReference type="SUPFAM" id="SSF52317">
    <property type="entry name" value="Class I glutamine amidotransferase-like"/>
    <property type="match status" value="1"/>
</dbReference>
<dbReference type="STRING" id="43678.OJAG_35540"/>
<proteinExistence type="predicted"/>
<dbReference type="InterPro" id="IPR029062">
    <property type="entry name" value="Class_I_gatase-like"/>
</dbReference>
<gene>
    <name evidence="2" type="ORF">OJAG_35540</name>
</gene>
<comment type="caution">
    <text evidence="2">The sequence shown here is derived from an EMBL/GenBank/DDBJ whole genome shotgun (WGS) entry which is preliminary data.</text>
</comment>
<dbReference type="Proteomes" id="UP000076447">
    <property type="component" value="Unassembled WGS sequence"/>
</dbReference>